<dbReference type="GO" id="GO:0003700">
    <property type="term" value="F:DNA-binding transcription factor activity"/>
    <property type="evidence" value="ECO:0007669"/>
    <property type="project" value="InterPro"/>
</dbReference>
<name>A0A7Y0FY78_9HYPH</name>
<dbReference type="Proteomes" id="UP000541470">
    <property type="component" value="Unassembled WGS sequence"/>
</dbReference>
<dbReference type="Gene3D" id="3.40.190.10">
    <property type="entry name" value="Periplasmic binding protein-like II"/>
    <property type="match status" value="2"/>
</dbReference>
<evidence type="ECO:0000313" key="10">
    <source>
        <dbReference type="Proteomes" id="UP000541470"/>
    </source>
</evidence>
<protein>
    <recommendedName>
        <fullName evidence="6">HTH-type transcriptional regulator TtuA</fullName>
    </recommendedName>
    <alternativeName>
        <fullName evidence="7">Tartrate utilization transcriptional regulator</fullName>
    </alternativeName>
</protein>
<dbReference type="SUPFAM" id="SSF46785">
    <property type="entry name" value="Winged helix' DNA-binding domain"/>
    <property type="match status" value="1"/>
</dbReference>
<comment type="function">
    <text evidence="5">Transcriptional regulator of the ttuABCDE tartrate utilization operon.</text>
</comment>
<gene>
    <name evidence="9" type="ORF">HHL25_21460</name>
</gene>
<keyword evidence="3" id="KW-0238">DNA-binding</keyword>
<dbReference type="InterPro" id="IPR036390">
    <property type="entry name" value="WH_DNA-bd_sf"/>
</dbReference>
<dbReference type="Pfam" id="PF03466">
    <property type="entry name" value="LysR_substrate"/>
    <property type="match status" value="1"/>
</dbReference>
<keyword evidence="4" id="KW-0804">Transcription</keyword>
<proteinExistence type="inferred from homology"/>
<dbReference type="AlphaFoldDB" id="A0A7Y0FY78"/>
<keyword evidence="2" id="KW-0805">Transcription regulation</keyword>
<evidence type="ECO:0000259" key="8">
    <source>
        <dbReference type="PROSITE" id="PS50931"/>
    </source>
</evidence>
<dbReference type="EMBL" id="JABBGK010000008">
    <property type="protein sequence ID" value="NML76711.1"/>
    <property type="molecule type" value="Genomic_DNA"/>
</dbReference>
<sequence length="290" mass="31450">MTFAFDLDLLGTFVAVVETGGFTRAAERINLTQSTVSQQIKKLETNVGHTLLSRDKSGSGVEPTEQGELLLSYARRILSISEEATETMRRPTAPRTVRLGVPEDFAGRRLIDLLSRFSMATPHIRLDTVSGWSAQLNRLLELGEIDLALVKREPGEGTAIARWPEDLVWVAGAGHNVPTDPVPLAVFPPGCIYRERAIRLCESQGRPWRIAYTSQGLMGVQAAVASGLGISLLPANAVLPEHRRLGKDDGFAPEAPSELALVKSKSRLTSEVRILGDFLATNLDTAGDVS</sequence>
<keyword evidence="10" id="KW-1185">Reference proteome</keyword>
<dbReference type="InterPro" id="IPR050176">
    <property type="entry name" value="LTTR"/>
</dbReference>
<organism evidence="9 10">
    <name type="scientific">Rhizobium terricola</name>
    <dbReference type="NCBI Taxonomy" id="2728849"/>
    <lineage>
        <taxon>Bacteria</taxon>
        <taxon>Pseudomonadati</taxon>
        <taxon>Pseudomonadota</taxon>
        <taxon>Alphaproteobacteria</taxon>
        <taxon>Hyphomicrobiales</taxon>
        <taxon>Rhizobiaceae</taxon>
        <taxon>Rhizobium/Agrobacterium group</taxon>
        <taxon>Rhizobium</taxon>
    </lineage>
</organism>
<dbReference type="RefSeq" id="WP_169595285.1">
    <property type="nucleotide sequence ID" value="NZ_JABBGK010000008.1"/>
</dbReference>
<dbReference type="InterPro" id="IPR036388">
    <property type="entry name" value="WH-like_DNA-bd_sf"/>
</dbReference>
<dbReference type="FunFam" id="1.10.10.10:FF:000001">
    <property type="entry name" value="LysR family transcriptional regulator"/>
    <property type="match status" value="1"/>
</dbReference>
<evidence type="ECO:0000256" key="4">
    <source>
        <dbReference type="ARBA" id="ARBA00023163"/>
    </source>
</evidence>
<comment type="similarity">
    <text evidence="1">Belongs to the LysR transcriptional regulatory family.</text>
</comment>
<comment type="caution">
    <text evidence="9">The sequence shown here is derived from an EMBL/GenBank/DDBJ whole genome shotgun (WGS) entry which is preliminary data.</text>
</comment>
<dbReference type="PANTHER" id="PTHR30579:SF7">
    <property type="entry name" value="HTH-TYPE TRANSCRIPTIONAL REGULATOR LRHA-RELATED"/>
    <property type="match status" value="1"/>
</dbReference>
<dbReference type="InterPro" id="IPR005119">
    <property type="entry name" value="LysR_subst-bd"/>
</dbReference>
<evidence type="ECO:0000256" key="7">
    <source>
        <dbReference type="ARBA" id="ARBA00083243"/>
    </source>
</evidence>
<evidence type="ECO:0000256" key="6">
    <source>
        <dbReference type="ARBA" id="ARBA00067332"/>
    </source>
</evidence>
<dbReference type="InterPro" id="IPR000847">
    <property type="entry name" value="LysR_HTH_N"/>
</dbReference>
<feature type="domain" description="HTH lysR-type" evidence="8">
    <location>
        <begin position="5"/>
        <end position="64"/>
    </location>
</feature>
<reference evidence="9 10" key="1">
    <citation type="submission" date="2020-04" db="EMBL/GenBank/DDBJ databases">
        <title>Rhizobium sp. S-51 isolated from soil.</title>
        <authorList>
            <person name="Dahal R.H."/>
        </authorList>
    </citation>
    <scope>NUCLEOTIDE SEQUENCE [LARGE SCALE GENOMIC DNA]</scope>
    <source>
        <strain evidence="9 10">S-51</strain>
    </source>
</reference>
<evidence type="ECO:0000256" key="3">
    <source>
        <dbReference type="ARBA" id="ARBA00023125"/>
    </source>
</evidence>
<evidence type="ECO:0000256" key="2">
    <source>
        <dbReference type="ARBA" id="ARBA00023015"/>
    </source>
</evidence>
<accession>A0A7Y0FY78</accession>
<dbReference type="PRINTS" id="PR00039">
    <property type="entry name" value="HTHLYSR"/>
</dbReference>
<dbReference type="PROSITE" id="PS50931">
    <property type="entry name" value="HTH_LYSR"/>
    <property type="match status" value="1"/>
</dbReference>
<evidence type="ECO:0000256" key="5">
    <source>
        <dbReference type="ARBA" id="ARBA00054626"/>
    </source>
</evidence>
<dbReference type="SUPFAM" id="SSF53850">
    <property type="entry name" value="Periplasmic binding protein-like II"/>
    <property type="match status" value="1"/>
</dbReference>
<evidence type="ECO:0000256" key="1">
    <source>
        <dbReference type="ARBA" id="ARBA00009437"/>
    </source>
</evidence>
<dbReference type="PANTHER" id="PTHR30579">
    <property type="entry name" value="TRANSCRIPTIONAL REGULATOR"/>
    <property type="match status" value="1"/>
</dbReference>
<dbReference type="GO" id="GO:0003677">
    <property type="term" value="F:DNA binding"/>
    <property type="evidence" value="ECO:0007669"/>
    <property type="project" value="UniProtKB-KW"/>
</dbReference>
<evidence type="ECO:0000313" key="9">
    <source>
        <dbReference type="EMBL" id="NML76711.1"/>
    </source>
</evidence>
<dbReference type="Gene3D" id="1.10.10.10">
    <property type="entry name" value="Winged helix-like DNA-binding domain superfamily/Winged helix DNA-binding domain"/>
    <property type="match status" value="1"/>
</dbReference>
<dbReference type="Pfam" id="PF00126">
    <property type="entry name" value="HTH_1"/>
    <property type="match status" value="1"/>
</dbReference>